<evidence type="ECO:0000313" key="2">
    <source>
        <dbReference type="EMBL" id="QBL02562.1"/>
    </source>
</evidence>
<dbReference type="Pfam" id="PF00961">
    <property type="entry name" value="LAGLIDADG_1"/>
    <property type="match status" value="2"/>
</dbReference>
<dbReference type="GeneID" id="39411833"/>
<reference evidence="2" key="1">
    <citation type="journal article" date="2019" name="Mitochondrial DNA Part B Resour">
        <title>Characterization of the complete mitochondrial genome of Drechslerella brochopaga, a fungal species trapping nematodes with constricting rings.</title>
        <authorList>
            <person name="Fang M."/>
            <person name="Wang S."/>
            <person name="Xu J."/>
            <person name="Jiang L."/>
            <person name="Zhou D."/>
            <person name="Zhang K.-Q."/>
            <person name="Zhang Y."/>
        </authorList>
    </citation>
    <scope>NUCLEOTIDE SEQUENCE</scope>
    <source>
        <strain evidence="2">YMF1.03216</strain>
    </source>
</reference>
<dbReference type="InterPro" id="IPR004860">
    <property type="entry name" value="LAGLIDADG_dom"/>
</dbReference>
<dbReference type="Gene3D" id="3.10.28.10">
    <property type="entry name" value="Homing endonucleases"/>
    <property type="match status" value="2"/>
</dbReference>
<name>A0A481ZMN1_9PEZI</name>
<dbReference type="EMBL" id="MK550698">
    <property type="protein sequence ID" value="QBL02562.1"/>
    <property type="molecule type" value="Genomic_DNA"/>
</dbReference>
<dbReference type="GO" id="GO:0004519">
    <property type="term" value="F:endonuclease activity"/>
    <property type="evidence" value="ECO:0007669"/>
    <property type="project" value="InterPro"/>
</dbReference>
<dbReference type="PANTHER" id="PTHR37520">
    <property type="entry name" value="INTRON-ENCODED DNA ENDONUCLEASE AI2A-RELATED"/>
    <property type="match status" value="1"/>
</dbReference>
<dbReference type="InterPro" id="IPR027434">
    <property type="entry name" value="Homing_endonucl"/>
</dbReference>
<proteinExistence type="predicted"/>
<sequence>MYDNPQITKARSENLKLGIKEFSKLCMLVGISEAIRLLPTFLINIKYLFYLFKYSLQKFRFLYTKSLNDINDNDKISNVNENNKGSINSENNNEENFYEWLAGIIDGDGCFLLSKKGYASLEIVTQLRDKKCLYLIKQKFGGSVKLYSGDNYLRYRLHHKEGLLNLINKINGLLQNPVRILQLGKICEIYNIELKDPKPLTYYNGWLAGFFDTDGSIYLNDASGQIFITATQKNRFILEALVKLYGGTIYPMVKQEAFKWTCFKKKEVLSLVNDYFKVNPCRSEKFMRINMVNKFYELRKLHAHNASPNSDLGKAWKHYNIKWNSLVSK</sequence>
<dbReference type="PANTHER" id="PTHR37520:SF1">
    <property type="entry name" value="INTRON-ENCODED DNA ENDONUCLEASE AI2A-RELATED"/>
    <property type="match status" value="1"/>
</dbReference>
<protein>
    <recommendedName>
        <fullName evidence="1">Homing endonuclease LAGLIDADG domain-containing protein</fullName>
    </recommendedName>
</protein>
<feature type="domain" description="Homing endonuclease LAGLIDADG" evidence="1">
    <location>
        <begin position="207"/>
        <end position="294"/>
    </location>
</feature>
<reference evidence="2" key="2">
    <citation type="submission" date="2019-02" db="EMBL/GenBank/DDBJ databases">
        <authorList>
            <person name="Fang M.L."/>
            <person name="Zhang Y."/>
        </authorList>
    </citation>
    <scope>NUCLEOTIDE SEQUENCE</scope>
    <source>
        <strain evidence="2">YMF1.03216</strain>
    </source>
</reference>
<feature type="domain" description="Homing endonuclease LAGLIDADG" evidence="1">
    <location>
        <begin position="101"/>
        <end position="189"/>
    </location>
</feature>
<evidence type="ECO:0000259" key="1">
    <source>
        <dbReference type="Pfam" id="PF00961"/>
    </source>
</evidence>
<organism evidence="2">
    <name type="scientific">Orbilia brochopaga</name>
    <dbReference type="NCBI Taxonomy" id="3140254"/>
    <lineage>
        <taxon>Eukaryota</taxon>
        <taxon>Fungi</taxon>
        <taxon>Dikarya</taxon>
        <taxon>Ascomycota</taxon>
        <taxon>Pezizomycotina</taxon>
        <taxon>Orbiliomycetes</taxon>
        <taxon>Orbiliales</taxon>
        <taxon>Orbiliaceae</taxon>
        <taxon>Orbilia</taxon>
    </lineage>
</organism>
<dbReference type="SUPFAM" id="SSF55608">
    <property type="entry name" value="Homing endonucleases"/>
    <property type="match status" value="2"/>
</dbReference>
<gene>
    <name evidence="2" type="primary">orf329</name>
</gene>
<dbReference type="AlphaFoldDB" id="A0A481ZMN1"/>
<keyword evidence="2" id="KW-0496">Mitochondrion</keyword>
<accession>A0A481ZMN1</accession>
<geneLocation type="mitochondrion" evidence="2"/>
<dbReference type="RefSeq" id="YP_009568482.1">
    <property type="nucleotide sequence ID" value="NC_041248.1"/>
</dbReference>